<evidence type="ECO:0000256" key="3">
    <source>
        <dbReference type="ARBA" id="ARBA00011950"/>
    </source>
</evidence>
<dbReference type="SUPFAM" id="SSF54690">
    <property type="entry name" value="Molybdopterin synthase subunit MoaE"/>
    <property type="match status" value="1"/>
</dbReference>
<dbReference type="EMBL" id="MSLT01000023">
    <property type="protein sequence ID" value="OUD12202.1"/>
    <property type="molecule type" value="Genomic_DNA"/>
</dbReference>
<evidence type="ECO:0000313" key="13">
    <source>
        <dbReference type="Proteomes" id="UP000194798"/>
    </source>
</evidence>
<dbReference type="InterPro" id="IPR036563">
    <property type="entry name" value="MoaE_sf"/>
</dbReference>
<dbReference type="Gene3D" id="3.90.1170.40">
    <property type="entry name" value="Molybdopterin biosynthesis MoaE subunit"/>
    <property type="match status" value="1"/>
</dbReference>
<evidence type="ECO:0000256" key="6">
    <source>
        <dbReference type="ARBA" id="ARBA00026066"/>
    </source>
</evidence>
<sequence length="150" mass="17421">MHVQITESPFNAWEILAAQERQMTGREHLGASAVFVGTMRDHNEGDAVKTLWLEHYPAMTQHYLQHLAEQTKTRWTLGDVLIVHRVGLIRPSETIVLTAAWSAHRDAALDACQYLIEELKYNAPFWKKEELKNGEIRWVQFNRPYHAQSE</sequence>
<keyword evidence="5" id="KW-0501">Molybdenum cofactor biosynthesis</keyword>
<dbReference type="GO" id="GO:0006777">
    <property type="term" value="P:Mo-molybdopterin cofactor biosynthetic process"/>
    <property type="evidence" value="ECO:0007669"/>
    <property type="project" value="UniProtKB-KW"/>
</dbReference>
<evidence type="ECO:0000256" key="1">
    <source>
        <dbReference type="ARBA" id="ARBA00005046"/>
    </source>
</evidence>
<protein>
    <recommendedName>
        <fullName evidence="4">Molybdopterin synthase catalytic subunit</fullName>
        <ecNumber evidence="3">2.8.1.12</ecNumber>
    </recommendedName>
    <alternativeName>
        <fullName evidence="9">MPT synthase subunit 2</fullName>
    </alternativeName>
    <alternativeName>
        <fullName evidence="7">Molybdenum cofactor biosynthesis protein E</fullName>
    </alternativeName>
    <alternativeName>
        <fullName evidence="8">Molybdopterin-converting factor large subunit</fullName>
    </alternativeName>
    <alternativeName>
        <fullName evidence="10">Molybdopterin-converting factor subunit 2</fullName>
    </alternativeName>
</protein>
<evidence type="ECO:0000256" key="10">
    <source>
        <dbReference type="ARBA" id="ARBA00032474"/>
    </source>
</evidence>
<evidence type="ECO:0000256" key="2">
    <source>
        <dbReference type="ARBA" id="ARBA00005426"/>
    </source>
</evidence>
<dbReference type="OrthoDB" id="9803224at2"/>
<accession>A0A251X4X4</accession>
<dbReference type="CDD" id="cd00756">
    <property type="entry name" value="MoaE"/>
    <property type="match status" value="1"/>
</dbReference>
<proteinExistence type="inferred from homology"/>
<dbReference type="GO" id="GO:0030366">
    <property type="term" value="F:molybdopterin synthase activity"/>
    <property type="evidence" value="ECO:0007669"/>
    <property type="project" value="UniProtKB-EC"/>
</dbReference>
<dbReference type="RefSeq" id="WP_086489122.1">
    <property type="nucleotide sequence ID" value="NZ_MSLT01000023.1"/>
</dbReference>
<reference evidence="12 13" key="1">
    <citation type="submission" date="2016-12" db="EMBL/GenBank/DDBJ databases">
        <title>Thioflexothrix psekupsii D3 genome sequencing and assembly.</title>
        <authorList>
            <person name="Fomenkov A."/>
            <person name="Vincze T."/>
            <person name="Grabovich M."/>
            <person name="Anton B.P."/>
            <person name="Dubinina G."/>
            <person name="Orlova M."/>
            <person name="Belousova E."/>
            <person name="Roberts R.J."/>
        </authorList>
    </citation>
    <scope>NUCLEOTIDE SEQUENCE [LARGE SCALE GENOMIC DNA]</scope>
    <source>
        <strain evidence="12">D3</strain>
    </source>
</reference>
<dbReference type="EC" id="2.8.1.12" evidence="3"/>
<comment type="subunit">
    <text evidence="6">Heterotetramer of 2 MoaD subunits and 2 MoaE subunits. Also stable as homodimer. The enzyme changes between these two forms during catalysis.</text>
</comment>
<gene>
    <name evidence="12" type="ORF">TPSD3_13855</name>
</gene>
<evidence type="ECO:0000256" key="11">
    <source>
        <dbReference type="ARBA" id="ARBA00049878"/>
    </source>
</evidence>
<dbReference type="Proteomes" id="UP000194798">
    <property type="component" value="Unassembled WGS sequence"/>
</dbReference>
<evidence type="ECO:0000256" key="7">
    <source>
        <dbReference type="ARBA" id="ARBA00029745"/>
    </source>
</evidence>
<comment type="pathway">
    <text evidence="1">Cofactor biosynthesis; molybdopterin biosynthesis.</text>
</comment>
<evidence type="ECO:0000256" key="4">
    <source>
        <dbReference type="ARBA" id="ARBA00013858"/>
    </source>
</evidence>
<comment type="catalytic activity">
    <reaction evidence="11">
        <text>2 [molybdopterin-synthase sulfur-carrier protein]-C-terminal-Gly-aminoethanethioate + cyclic pyranopterin phosphate + H2O = molybdopterin + 2 [molybdopterin-synthase sulfur-carrier protein]-C-terminal Gly-Gly + 2 H(+)</text>
        <dbReference type="Rhea" id="RHEA:26333"/>
        <dbReference type="Rhea" id="RHEA-COMP:12202"/>
        <dbReference type="Rhea" id="RHEA-COMP:19907"/>
        <dbReference type="ChEBI" id="CHEBI:15377"/>
        <dbReference type="ChEBI" id="CHEBI:15378"/>
        <dbReference type="ChEBI" id="CHEBI:58698"/>
        <dbReference type="ChEBI" id="CHEBI:59648"/>
        <dbReference type="ChEBI" id="CHEBI:90778"/>
        <dbReference type="ChEBI" id="CHEBI:232372"/>
        <dbReference type="EC" id="2.8.1.12"/>
    </reaction>
</comment>
<comment type="similarity">
    <text evidence="2">Belongs to the MoaE family.</text>
</comment>
<evidence type="ECO:0000256" key="9">
    <source>
        <dbReference type="ARBA" id="ARBA00030781"/>
    </source>
</evidence>
<evidence type="ECO:0000256" key="5">
    <source>
        <dbReference type="ARBA" id="ARBA00023150"/>
    </source>
</evidence>
<organism evidence="12 13">
    <name type="scientific">Thioflexithrix psekupsensis</name>
    <dbReference type="NCBI Taxonomy" id="1570016"/>
    <lineage>
        <taxon>Bacteria</taxon>
        <taxon>Pseudomonadati</taxon>
        <taxon>Pseudomonadota</taxon>
        <taxon>Gammaproteobacteria</taxon>
        <taxon>Thiotrichales</taxon>
        <taxon>Thioflexithrix</taxon>
    </lineage>
</organism>
<dbReference type="Pfam" id="PF02391">
    <property type="entry name" value="MoaE"/>
    <property type="match status" value="1"/>
</dbReference>
<keyword evidence="13" id="KW-1185">Reference proteome</keyword>
<evidence type="ECO:0000256" key="8">
    <source>
        <dbReference type="ARBA" id="ARBA00030407"/>
    </source>
</evidence>
<comment type="caution">
    <text evidence="12">The sequence shown here is derived from an EMBL/GenBank/DDBJ whole genome shotgun (WGS) entry which is preliminary data.</text>
</comment>
<dbReference type="InterPro" id="IPR003448">
    <property type="entry name" value="Mopterin_biosynth_MoaE"/>
</dbReference>
<dbReference type="AlphaFoldDB" id="A0A251X4X4"/>
<name>A0A251X4X4_9GAMM</name>
<evidence type="ECO:0000313" key="12">
    <source>
        <dbReference type="EMBL" id="OUD12202.1"/>
    </source>
</evidence>
<dbReference type="UniPathway" id="UPA00344"/>
<dbReference type="PANTHER" id="PTHR23404">
    <property type="entry name" value="MOLYBDOPTERIN SYNTHASE RELATED"/>
    <property type="match status" value="1"/>
</dbReference>